<comment type="caution">
    <text evidence="2">The sequence shown here is derived from an EMBL/GenBank/DDBJ whole genome shotgun (WGS) entry which is preliminary data.</text>
</comment>
<feature type="region of interest" description="Disordered" evidence="1">
    <location>
        <begin position="17"/>
        <end position="43"/>
    </location>
</feature>
<name>C6RF12_9BACT</name>
<proteinExistence type="predicted"/>
<protein>
    <submittedName>
        <fullName evidence="2">Uncharacterized protein</fullName>
    </submittedName>
</protein>
<dbReference type="STRING" id="553219.CAMSH0001_0315"/>
<dbReference type="EMBL" id="ACVQ01000017">
    <property type="protein sequence ID" value="EET79820.1"/>
    <property type="molecule type" value="Genomic_DNA"/>
</dbReference>
<dbReference type="Proteomes" id="UP000003107">
    <property type="component" value="Unassembled WGS sequence"/>
</dbReference>
<dbReference type="GeneID" id="60990431"/>
<evidence type="ECO:0000313" key="3">
    <source>
        <dbReference type="Proteomes" id="UP000003107"/>
    </source>
</evidence>
<gene>
    <name evidence="2" type="ORF">CAMSH0001_0315</name>
</gene>
<accession>C6RF12</accession>
<evidence type="ECO:0000313" key="2">
    <source>
        <dbReference type="EMBL" id="EET79820.1"/>
    </source>
</evidence>
<feature type="compositionally biased region" description="Low complexity" evidence="1">
    <location>
        <begin position="19"/>
        <end position="36"/>
    </location>
</feature>
<dbReference type="eggNOG" id="ENOG50319R2">
    <property type="taxonomic scope" value="Bacteria"/>
</dbReference>
<sequence length="73" mass="8356">MNDFFDSLKDIKKELQKEQNANLSSNSAAKNAAKQNLKPEPKTFSKEEAIAHKEQILRDEFLAYVKDADIKKC</sequence>
<evidence type="ECO:0000256" key="1">
    <source>
        <dbReference type="SAM" id="MobiDB-lite"/>
    </source>
</evidence>
<reference evidence="2 3" key="1">
    <citation type="submission" date="2009-07" db="EMBL/GenBank/DDBJ databases">
        <authorList>
            <person name="Madupu R."/>
            <person name="Sebastian Y."/>
            <person name="Durkin A.S."/>
            <person name="Torralba M."/>
            <person name="Methe B."/>
            <person name="Sutton G.G."/>
            <person name="Strausberg R.L."/>
            <person name="Nelson K.E."/>
        </authorList>
    </citation>
    <scope>NUCLEOTIDE SEQUENCE [LARGE SCALE GENOMIC DNA]</scope>
    <source>
        <strain evidence="2 3">RM3277</strain>
    </source>
</reference>
<dbReference type="OrthoDB" id="5361364at2"/>
<organism evidence="2 3">
    <name type="scientific">Campylobacter showae RM3277</name>
    <dbReference type="NCBI Taxonomy" id="553219"/>
    <lineage>
        <taxon>Bacteria</taxon>
        <taxon>Pseudomonadati</taxon>
        <taxon>Campylobacterota</taxon>
        <taxon>Epsilonproteobacteria</taxon>
        <taxon>Campylobacterales</taxon>
        <taxon>Campylobacteraceae</taxon>
        <taxon>Campylobacter</taxon>
    </lineage>
</organism>
<keyword evidence="3" id="KW-1185">Reference proteome</keyword>
<dbReference type="AlphaFoldDB" id="C6RF12"/>
<dbReference type="RefSeq" id="WP_002947719.1">
    <property type="nucleotide sequence ID" value="NZ_ACVQ01000017.1"/>
</dbReference>